<dbReference type="InterPro" id="IPR040194">
    <property type="entry name" value="Cwf19-like"/>
</dbReference>
<protein>
    <recommendedName>
        <fullName evidence="2">Cwf19-like C-terminal domain-containing protein</fullName>
    </recommendedName>
</protein>
<feature type="region of interest" description="Disordered" evidence="1">
    <location>
        <begin position="510"/>
        <end position="536"/>
    </location>
</feature>
<feature type="domain" description="Cwf19-like C-terminal" evidence="2">
    <location>
        <begin position="347"/>
        <end position="450"/>
    </location>
</feature>
<proteinExistence type="predicted"/>
<evidence type="ECO:0000313" key="4">
    <source>
        <dbReference type="Proteomes" id="UP000193411"/>
    </source>
</evidence>
<feature type="compositionally biased region" description="Basic and acidic residues" evidence="1">
    <location>
        <begin position="303"/>
        <end position="314"/>
    </location>
</feature>
<dbReference type="GO" id="GO:0071014">
    <property type="term" value="C:post-mRNA release spliceosomal complex"/>
    <property type="evidence" value="ECO:0007669"/>
    <property type="project" value="TreeGrafter"/>
</dbReference>
<dbReference type="STRING" id="765915.A0A1Y2HWQ7"/>
<dbReference type="Gene3D" id="3.30.428.10">
    <property type="entry name" value="HIT-like"/>
    <property type="match status" value="1"/>
</dbReference>
<dbReference type="EMBL" id="MCFL01000006">
    <property type="protein sequence ID" value="ORZ39036.1"/>
    <property type="molecule type" value="Genomic_DNA"/>
</dbReference>
<dbReference type="PANTHER" id="PTHR12072">
    <property type="entry name" value="CWF19, CELL CYCLE CONTROL PROTEIN"/>
    <property type="match status" value="1"/>
</dbReference>
<dbReference type="Proteomes" id="UP000193411">
    <property type="component" value="Unassembled WGS sequence"/>
</dbReference>
<gene>
    <name evidence="3" type="ORF">BCR44DRAFT_59444</name>
</gene>
<reference evidence="3 4" key="1">
    <citation type="submission" date="2016-07" db="EMBL/GenBank/DDBJ databases">
        <title>Pervasive Adenine N6-methylation of Active Genes in Fungi.</title>
        <authorList>
            <consortium name="DOE Joint Genome Institute"/>
            <person name="Mondo S.J."/>
            <person name="Dannebaum R.O."/>
            <person name="Kuo R.C."/>
            <person name="Labutti K."/>
            <person name="Haridas S."/>
            <person name="Kuo A."/>
            <person name="Salamov A."/>
            <person name="Ahrendt S.R."/>
            <person name="Lipzen A."/>
            <person name="Sullivan W."/>
            <person name="Andreopoulos W.B."/>
            <person name="Clum A."/>
            <person name="Lindquist E."/>
            <person name="Daum C."/>
            <person name="Ramamoorthy G.K."/>
            <person name="Gryganskyi A."/>
            <person name="Culley D."/>
            <person name="Magnuson J.K."/>
            <person name="James T.Y."/>
            <person name="O'Malley M.A."/>
            <person name="Stajich J.E."/>
            <person name="Spatafora J.W."/>
            <person name="Visel A."/>
            <person name="Grigoriev I.V."/>
        </authorList>
    </citation>
    <scope>NUCLEOTIDE SEQUENCE [LARGE SCALE GENOMIC DNA]</scope>
    <source>
        <strain evidence="3 4">PL171</strain>
    </source>
</reference>
<dbReference type="PANTHER" id="PTHR12072:SF4">
    <property type="entry name" value="CWF19-LIKE PROTEIN 1"/>
    <property type="match status" value="1"/>
</dbReference>
<accession>A0A1Y2HWQ7</accession>
<dbReference type="OrthoDB" id="444325at2759"/>
<dbReference type="GO" id="GO:0000398">
    <property type="term" value="P:mRNA splicing, via spliceosome"/>
    <property type="evidence" value="ECO:0007669"/>
    <property type="project" value="TreeGrafter"/>
</dbReference>
<dbReference type="InterPro" id="IPR036265">
    <property type="entry name" value="HIT-like_sf"/>
</dbReference>
<dbReference type="SUPFAM" id="SSF54197">
    <property type="entry name" value="HIT-like"/>
    <property type="match status" value="1"/>
</dbReference>
<evidence type="ECO:0000256" key="1">
    <source>
        <dbReference type="SAM" id="MobiDB-lite"/>
    </source>
</evidence>
<comment type="caution">
    <text evidence="3">The sequence shown here is derived from an EMBL/GenBank/DDBJ whole genome shotgun (WGS) entry which is preliminary data.</text>
</comment>
<evidence type="ECO:0000313" key="3">
    <source>
        <dbReference type="EMBL" id="ORZ39036.1"/>
    </source>
</evidence>
<keyword evidence="4" id="KW-1185">Reference proteome</keyword>
<dbReference type="AlphaFoldDB" id="A0A1Y2HWQ7"/>
<name>A0A1Y2HWQ7_9FUNG</name>
<evidence type="ECO:0000259" key="2">
    <source>
        <dbReference type="Pfam" id="PF04677"/>
    </source>
</evidence>
<organism evidence="3 4">
    <name type="scientific">Catenaria anguillulae PL171</name>
    <dbReference type="NCBI Taxonomy" id="765915"/>
    <lineage>
        <taxon>Eukaryota</taxon>
        <taxon>Fungi</taxon>
        <taxon>Fungi incertae sedis</taxon>
        <taxon>Blastocladiomycota</taxon>
        <taxon>Blastocladiomycetes</taxon>
        <taxon>Blastocladiales</taxon>
        <taxon>Catenariaceae</taxon>
        <taxon>Catenaria</taxon>
    </lineage>
</organism>
<dbReference type="Pfam" id="PF04677">
    <property type="entry name" value="CwfJ_C_1"/>
    <property type="match status" value="1"/>
</dbReference>
<sequence length="758" mass="83336">MASTALGPANVLAYGSVNGHIDKLLKTVAKALTQRAFSAIFISGDLFAPPSPNNSHATDAVAQSVLDGVLAFPIPTFFIAGKSPLPRAILERIKAVRNSPIEVVQVANNLFFCSGSGIHIEPTSGLRFAYLSGTFDPTRFSIPADSNTPHRYTNDLINHLLATPDEHIPLDILLTYESPVNMSTLPAQGPLLSACQSPVLTAVVNVLMPRYHFCGGPGAFVERIPFAHVVDLAQVRQQGAQFTRFLSIAPVPGPGEKPTAGKWAYAFAVMPFMLKFGQEQLDPLPDGCTASPLLAISGPAHGSRGENKRAHQDDPMGGDSQLAKRQRANEHGSDTRQYGNDRPPYEPLQECWFCLPCPKADRNLVFTVGTHMYGAVAKGQLLPGHVLFIPRAHVQNWHRIHIEPEVQDYQPPVREATTAMQELCSMQRLATEMHARQGKISATWQIMDIKPNGAMHSHCQVVPLEVGEEAEKVKLEWIMKRLVGTQEDQQPEQDAQQDEPPFICVDHEMQEQQDRDDQAYTGPVSPTAADAPSMEPPTRTVIDRIAAAFSTKLAAFGLHPITYRLPATGSTDHLGSLTATLYHLRAYQLAQIADPVRKRSGAPRISVINPNMRHIAMLAGDRLMFVPIHDKRLRFPFSLPREAVATGLGMGGESALWRDRAGEEGERDKEYAVASELAAIWKDMFGENEKTGVDEVDARLALVEKAAEENGGEEKQVQKKEYDLSGIDLDRGYFQRNGGWTWDHFTRVMQEDAGAAQE</sequence>
<dbReference type="InterPro" id="IPR006768">
    <property type="entry name" value="Cwf19-like_C_dom-1"/>
</dbReference>
<dbReference type="GO" id="GO:0061632">
    <property type="term" value="F:RNA lariat debranching enzyme activator activity"/>
    <property type="evidence" value="ECO:0007669"/>
    <property type="project" value="TreeGrafter"/>
</dbReference>
<feature type="region of interest" description="Disordered" evidence="1">
    <location>
        <begin position="299"/>
        <end position="341"/>
    </location>
</feature>